<name>A0A9J5XID1_SOLCO</name>
<sequence length="86" mass="9453">MFAYLITSSTKSDSVSFLYKFENQQVQNPTSPNEDPNGITDDLGQSDAFPTDYLGNSTVSHNSLNTSFTDSFDNIDYSNGEPIPSD</sequence>
<keyword evidence="3" id="KW-1185">Reference proteome</keyword>
<feature type="region of interest" description="Disordered" evidence="1">
    <location>
        <begin position="25"/>
        <end position="86"/>
    </location>
</feature>
<feature type="compositionally biased region" description="Polar residues" evidence="1">
    <location>
        <begin position="25"/>
        <end position="34"/>
    </location>
</feature>
<proteinExistence type="predicted"/>
<feature type="compositionally biased region" description="Polar residues" evidence="1">
    <location>
        <begin position="54"/>
        <end position="72"/>
    </location>
</feature>
<dbReference type="EMBL" id="JACXVP010000009">
    <property type="protein sequence ID" value="KAG5586720.1"/>
    <property type="molecule type" value="Genomic_DNA"/>
</dbReference>
<evidence type="ECO:0000256" key="1">
    <source>
        <dbReference type="SAM" id="MobiDB-lite"/>
    </source>
</evidence>
<dbReference type="AlphaFoldDB" id="A0A9J5XID1"/>
<reference evidence="2 3" key="1">
    <citation type="submission" date="2020-09" db="EMBL/GenBank/DDBJ databases">
        <title>De no assembly of potato wild relative species, Solanum commersonii.</title>
        <authorList>
            <person name="Cho K."/>
        </authorList>
    </citation>
    <scope>NUCLEOTIDE SEQUENCE [LARGE SCALE GENOMIC DNA]</scope>
    <source>
        <strain evidence="2">LZ3.2</strain>
        <tissue evidence="2">Leaf</tissue>
    </source>
</reference>
<evidence type="ECO:0000313" key="3">
    <source>
        <dbReference type="Proteomes" id="UP000824120"/>
    </source>
</evidence>
<dbReference type="OrthoDB" id="1327452at2759"/>
<accession>A0A9J5XID1</accession>
<dbReference type="Proteomes" id="UP000824120">
    <property type="component" value="Chromosome 9"/>
</dbReference>
<protein>
    <submittedName>
        <fullName evidence="2">Uncharacterized protein</fullName>
    </submittedName>
</protein>
<gene>
    <name evidence="2" type="ORF">H5410_047154</name>
</gene>
<evidence type="ECO:0000313" key="2">
    <source>
        <dbReference type="EMBL" id="KAG5586720.1"/>
    </source>
</evidence>
<organism evidence="2 3">
    <name type="scientific">Solanum commersonii</name>
    <name type="common">Commerson's wild potato</name>
    <name type="synonym">Commerson's nightshade</name>
    <dbReference type="NCBI Taxonomy" id="4109"/>
    <lineage>
        <taxon>Eukaryota</taxon>
        <taxon>Viridiplantae</taxon>
        <taxon>Streptophyta</taxon>
        <taxon>Embryophyta</taxon>
        <taxon>Tracheophyta</taxon>
        <taxon>Spermatophyta</taxon>
        <taxon>Magnoliopsida</taxon>
        <taxon>eudicotyledons</taxon>
        <taxon>Gunneridae</taxon>
        <taxon>Pentapetalae</taxon>
        <taxon>asterids</taxon>
        <taxon>lamiids</taxon>
        <taxon>Solanales</taxon>
        <taxon>Solanaceae</taxon>
        <taxon>Solanoideae</taxon>
        <taxon>Solaneae</taxon>
        <taxon>Solanum</taxon>
    </lineage>
</organism>
<comment type="caution">
    <text evidence="2">The sequence shown here is derived from an EMBL/GenBank/DDBJ whole genome shotgun (WGS) entry which is preliminary data.</text>
</comment>